<evidence type="ECO:0000256" key="8">
    <source>
        <dbReference type="RuleBase" id="RU004070"/>
    </source>
</evidence>
<dbReference type="InterPro" id="IPR056875">
    <property type="entry name" value="MCM8/REC_WHD"/>
</dbReference>
<dbReference type="CDD" id="cd22247">
    <property type="entry name" value="MCM8_WHD"/>
    <property type="match status" value="1"/>
</dbReference>
<evidence type="ECO:0000256" key="2">
    <source>
        <dbReference type="ARBA" id="ARBA00008010"/>
    </source>
</evidence>
<evidence type="ECO:0000256" key="5">
    <source>
        <dbReference type="ARBA" id="ARBA00023125"/>
    </source>
</evidence>
<keyword evidence="3 8" id="KW-0547">Nucleotide-binding</keyword>
<sequence length="842" mass="94058">MRSNGVLGFRGRSSNGRFLNGWRGARRSGQWSRTRFARRRGTCNERKVSAGSHNGSRSFQDSTDDLPLDTSCFDSSDVSSTALYVVSEEELSANPPRFSGWPVYFPCLKCEDNAELCALVEWCTEYLSNDVDSPLNNFDAILAGRHFVVDVQHFLNYLAEERGRKVQEMMLSSADDVISAMGLAMYELVANRLNWDPRSPNASICMLPKIHARFWNLESTVRIRDIQFSDCNRLVSFVGVVVRISSCRPKCVQVAFSCKSCSRQFRLLLLDDVFVTPSRCVNRECNGRLFEPLLETRDATETVDWQQLRVQEFVTDQERDHTNENLILKTMDCVLVDDLVGRCSSGSVVCVTGVVKMKKNEEARKRDRWQYTMYISVSSLAVKKGLFSVAHSLCASTSREDELAVVEELMSNQNLFAQIVASFCPTIYGEDMVKAALVLSLFGGSSKEFSLNRSTIHVLIVGDPGLGKTHLLQACVDLSPIGVYVSGNTTTVSGLTVTIGHDSCGDSTIDAGALVISNDGCCCIDEFDKMTNQHKVLLEVMEQQEVSVFKAGTHCQFPAKVSVIAAINPAQGHYDQRMTVVDNLKINSALLSRFDVIFLLLDEANVERDRQISAHVIQLRRADSTSCLPLPKQSTLDSYTSSALSSLKRRIQLAVEKGCLIPGAILRKYIAFCRQSVNPHLSSAACNVLAKFFQEINHAYTIEGIPSGTRRMESLIRLTQARARCELRDEATERDALDVTEILRSSIMRQAANLGEHPAHQSSRKPPKGQQRMYQFIEALRREIFSNGNSSLQFSVAHLKQLALELHLELSEPFEHFLGKMNENGMLILKGHGRYELDPSLL</sequence>
<dbReference type="InterPro" id="IPR003593">
    <property type="entry name" value="AAA+_ATPase"/>
</dbReference>
<dbReference type="Pfam" id="PF00493">
    <property type="entry name" value="MCM"/>
    <property type="match status" value="1"/>
</dbReference>
<evidence type="ECO:0000313" key="10">
    <source>
        <dbReference type="Proteomes" id="UP000046395"/>
    </source>
</evidence>
<dbReference type="GO" id="GO:0003697">
    <property type="term" value="F:single-stranded DNA binding"/>
    <property type="evidence" value="ECO:0007669"/>
    <property type="project" value="TreeGrafter"/>
</dbReference>
<dbReference type="InterPro" id="IPR041562">
    <property type="entry name" value="MCM_lid"/>
</dbReference>
<dbReference type="PROSITE" id="PS50051">
    <property type="entry name" value="MCM_2"/>
    <property type="match status" value="1"/>
</dbReference>
<comment type="subcellular location">
    <subcellularLocation>
        <location evidence="1">Nucleus</location>
    </subcellularLocation>
</comment>
<dbReference type="InterPro" id="IPR012340">
    <property type="entry name" value="NA-bd_OB-fold"/>
</dbReference>
<dbReference type="GO" id="GO:0042555">
    <property type="term" value="C:MCM complex"/>
    <property type="evidence" value="ECO:0007669"/>
    <property type="project" value="TreeGrafter"/>
</dbReference>
<dbReference type="GO" id="GO:0017116">
    <property type="term" value="F:single-stranded DNA helicase activity"/>
    <property type="evidence" value="ECO:0007669"/>
    <property type="project" value="TreeGrafter"/>
</dbReference>
<keyword evidence="10" id="KW-1185">Reference proteome</keyword>
<keyword evidence="4 8" id="KW-0067">ATP-binding</keyword>
<dbReference type="GO" id="GO:0006310">
    <property type="term" value="P:DNA recombination"/>
    <property type="evidence" value="ECO:0007669"/>
    <property type="project" value="UniProtKB-ARBA"/>
</dbReference>
<dbReference type="WBParaSite" id="TMUE_2000007529.1">
    <property type="protein sequence ID" value="TMUE_2000007529.1"/>
    <property type="gene ID" value="WBGene00290367"/>
</dbReference>
<dbReference type="Gene3D" id="3.40.50.300">
    <property type="entry name" value="P-loop containing nucleotide triphosphate hydrolases"/>
    <property type="match status" value="1"/>
</dbReference>
<dbReference type="SMART" id="SM00350">
    <property type="entry name" value="MCM"/>
    <property type="match status" value="1"/>
</dbReference>
<dbReference type="STRING" id="70415.A0A5S6QK32"/>
<dbReference type="SUPFAM" id="SSF52540">
    <property type="entry name" value="P-loop containing nucleoside triphosphate hydrolases"/>
    <property type="match status" value="1"/>
</dbReference>
<dbReference type="Gene3D" id="2.40.50.140">
    <property type="entry name" value="Nucleic acid-binding proteins"/>
    <property type="match status" value="1"/>
</dbReference>
<evidence type="ECO:0000313" key="11">
    <source>
        <dbReference type="WBParaSite" id="TMUE_2000007529.1"/>
    </source>
</evidence>
<protein>
    <recommendedName>
        <fullName evidence="7">Minichromosome maintenance 8</fullName>
    </recommendedName>
</protein>
<feature type="domain" description="MCM C-terminal AAA(+) ATPase" evidence="9">
    <location>
        <begin position="415"/>
        <end position="616"/>
    </location>
</feature>
<dbReference type="InterPro" id="IPR027417">
    <property type="entry name" value="P-loop_NTPase"/>
</dbReference>
<comment type="similarity">
    <text evidence="2 8">Belongs to the MCM family.</text>
</comment>
<proteinExistence type="inferred from homology"/>
<keyword evidence="5 8" id="KW-0238">DNA-binding</keyword>
<evidence type="ECO:0000256" key="6">
    <source>
        <dbReference type="ARBA" id="ARBA00023242"/>
    </source>
</evidence>
<evidence type="ECO:0000256" key="7">
    <source>
        <dbReference type="ARBA" id="ARBA00042306"/>
    </source>
</evidence>
<accession>A0A5S6QK32</accession>
<dbReference type="Pfam" id="PF25051">
    <property type="entry name" value="WHD_MCM8"/>
    <property type="match status" value="1"/>
</dbReference>
<dbReference type="GO" id="GO:0005634">
    <property type="term" value="C:nucleus"/>
    <property type="evidence" value="ECO:0007669"/>
    <property type="project" value="UniProtKB-SubCell"/>
</dbReference>
<evidence type="ECO:0000256" key="4">
    <source>
        <dbReference type="ARBA" id="ARBA00022840"/>
    </source>
</evidence>
<name>A0A5S6QK32_TRIMR</name>
<keyword evidence="6" id="KW-0539">Nucleus</keyword>
<dbReference type="PRINTS" id="PR01657">
    <property type="entry name" value="MCMFAMILY"/>
</dbReference>
<organism evidence="10 11">
    <name type="scientific">Trichuris muris</name>
    <name type="common">Mouse whipworm</name>
    <dbReference type="NCBI Taxonomy" id="70415"/>
    <lineage>
        <taxon>Eukaryota</taxon>
        <taxon>Metazoa</taxon>
        <taxon>Ecdysozoa</taxon>
        <taxon>Nematoda</taxon>
        <taxon>Enoplea</taxon>
        <taxon>Dorylaimia</taxon>
        <taxon>Trichinellida</taxon>
        <taxon>Trichuridae</taxon>
        <taxon>Trichuris</taxon>
    </lineage>
</organism>
<dbReference type="InterPro" id="IPR033762">
    <property type="entry name" value="MCM_OB"/>
</dbReference>
<dbReference type="PANTHER" id="PTHR11630">
    <property type="entry name" value="DNA REPLICATION LICENSING FACTOR MCM FAMILY MEMBER"/>
    <property type="match status" value="1"/>
</dbReference>
<dbReference type="GO" id="GO:0005524">
    <property type="term" value="F:ATP binding"/>
    <property type="evidence" value="ECO:0007669"/>
    <property type="project" value="UniProtKB-KW"/>
</dbReference>
<dbReference type="InterPro" id="IPR031327">
    <property type="entry name" value="MCM"/>
</dbReference>
<reference evidence="11" key="1">
    <citation type="submission" date="2019-12" db="UniProtKB">
        <authorList>
            <consortium name="WormBaseParasite"/>
        </authorList>
    </citation>
    <scope>IDENTIFICATION</scope>
</reference>
<dbReference type="Proteomes" id="UP000046395">
    <property type="component" value="Unassembled WGS sequence"/>
</dbReference>
<evidence type="ECO:0000256" key="3">
    <source>
        <dbReference type="ARBA" id="ARBA00022741"/>
    </source>
</evidence>
<dbReference type="PANTHER" id="PTHR11630:SF47">
    <property type="entry name" value="DNA HELICASE MCM8"/>
    <property type="match status" value="1"/>
</dbReference>
<dbReference type="Pfam" id="PF17207">
    <property type="entry name" value="MCM_OB"/>
    <property type="match status" value="1"/>
</dbReference>
<dbReference type="Pfam" id="PF17855">
    <property type="entry name" value="MCM_lid"/>
    <property type="match status" value="1"/>
</dbReference>
<dbReference type="SMART" id="SM00382">
    <property type="entry name" value="AAA"/>
    <property type="match status" value="1"/>
</dbReference>
<evidence type="ECO:0000256" key="1">
    <source>
        <dbReference type="ARBA" id="ARBA00004123"/>
    </source>
</evidence>
<evidence type="ECO:0000259" key="9">
    <source>
        <dbReference type="PROSITE" id="PS50051"/>
    </source>
</evidence>
<dbReference type="AlphaFoldDB" id="A0A5S6QK32"/>
<dbReference type="SUPFAM" id="SSF50249">
    <property type="entry name" value="Nucleic acid-binding proteins"/>
    <property type="match status" value="1"/>
</dbReference>
<dbReference type="Gene3D" id="2.20.28.10">
    <property type="match status" value="1"/>
</dbReference>
<dbReference type="InterPro" id="IPR001208">
    <property type="entry name" value="MCM_dom"/>
</dbReference>